<feature type="compositionally biased region" description="Polar residues" evidence="7">
    <location>
        <begin position="329"/>
        <end position="339"/>
    </location>
</feature>
<feature type="region of interest" description="Disordered" evidence="7">
    <location>
        <begin position="314"/>
        <end position="345"/>
    </location>
</feature>
<dbReference type="AlphaFoldDB" id="A0AB33ILW3"/>
<evidence type="ECO:0000256" key="1">
    <source>
        <dbReference type="ARBA" id="ARBA00004496"/>
    </source>
</evidence>
<keyword evidence="4" id="KW-0547">Nucleotide-binding</keyword>
<dbReference type="InterPro" id="IPR027417">
    <property type="entry name" value="P-loop_NTPase"/>
</dbReference>
<gene>
    <name evidence="9" type="ORF">GTC17253_04390</name>
</gene>
<organism evidence="9">
    <name type="scientific">Prevotella sp. GTC17253</name>
    <dbReference type="NCBI Taxonomy" id="3236793"/>
    <lineage>
        <taxon>Bacteria</taxon>
        <taxon>Pseudomonadati</taxon>
        <taxon>Bacteroidota</taxon>
        <taxon>Bacteroidia</taxon>
        <taxon>Bacteroidales</taxon>
        <taxon>Prevotellaceae</taxon>
        <taxon>Prevotella</taxon>
    </lineage>
</organism>
<dbReference type="Gene3D" id="3.40.50.300">
    <property type="entry name" value="P-loop containing nucleotide triphosphate hydrolases"/>
    <property type="match status" value="1"/>
</dbReference>
<evidence type="ECO:0000256" key="2">
    <source>
        <dbReference type="ARBA" id="ARBA00010393"/>
    </source>
</evidence>
<evidence type="ECO:0000256" key="5">
    <source>
        <dbReference type="ARBA" id="ARBA00022840"/>
    </source>
</evidence>
<dbReference type="EMBL" id="AP035785">
    <property type="protein sequence ID" value="BFO70473.1"/>
    <property type="molecule type" value="Genomic_DNA"/>
</dbReference>
<feature type="domain" description="PhoH-like protein" evidence="8">
    <location>
        <begin position="104"/>
        <end position="307"/>
    </location>
</feature>
<name>A0AB33ILW3_9BACT</name>
<dbReference type="SUPFAM" id="SSF52540">
    <property type="entry name" value="P-loop containing nucleoside triphosphate hydrolases"/>
    <property type="match status" value="1"/>
</dbReference>
<dbReference type="Pfam" id="PF02562">
    <property type="entry name" value="PhoH"/>
    <property type="match status" value="1"/>
</dbReference>
<dbReference type="FunFam" id="3.40.50.300:FF:000013">
    <property type="entry name" value="PhoH family ATPase"/>
    <property type="match status" value="1"/>
</dbReference>
<dbReference type="InterPro" id="IPR051451">
    <property type="entry name" value="PhoH2-like"/>
</dbReference>
<accession>A0AB33ILW3</accession>
<keyword evidence="5" id="KW-0067">ATP-binding</keyword>
<sequence>MIEKHIVLEDIDPVVLYGVNNSHLQVIKSLFPKLRIVARDNVIKVLGDEEEMAAFEEDIERMRKHVLRFNAINDEDILDIIKGKQTKEEAVKGVIVYSISGRPVKSRSENQQKLIDAFEKDDMIFAVGPAGTGKTYLSIALAVKALKEKSAKRIILSRPAVEAGEKLGFLPGDMKDKIDPYLQPLYDALEDMIPPIKLQDMLEKHIIQIAPLAFMRGRTLSDAVVILDEAQNTTPQQIRMFLTRMGWNTKMIITGDMTQVDLPREQKSGLREALSILSNTEGISVIKMDGKDIVRHKLVTRIVAAFDAYDKSNSMSDKRMKHSDKERNNISTDTDNGNPINYKIK</sequence>
<proteinExistence type="inferred from homology"/>
<dbReference type="GO" id="GO:0005524">
    <property type="term" value="F:ATP binding"/>
    <property type="evidence" value="ECO:0007669"/>
    <property type="project" value="UniProtKB-KW"/>
</dbReference>
<keyword evidence="3" id="KW-0963">Cytoplasm</keyword>
<reference evidence="9" key="1">
    <citation type="submission" date="2024-07" db="EMBL/GenBank/DDBJ databases">
        <title>Complete genome sequence of Prevotella sp. YM-2024 GTC17253.</title>
        <authorList>
            <person name="Hayashi M."/>
            <person name="Muto Y."/>
            <person name="Tanaka K."/>
            <person name="Niwa H."/>
        </authorList>
    </citation>
    <scope>NUCLEOTIDE SEQUENCE</scope>
    <source>
        <strain evidence="9">GTC17253</strain>
    </source>
</reference>
<evidence type="ECO:0000256" key="3">
    <source>
        <dbReference type="ARBA" id="ARBA00022490"/>
    </source>
</evidence>
<evidence type="ECO:0000256" key="6">
    <source>
        <dbReference type="ARBA" id="ARBA00039970"/>
    </source>
</evidence>
<evidence type="ECO:0000256" key="7">
    <source>
        <dbReference type="SAM" id="MobiDB-lite"/>
    </source>
</evidence>
<dbReference type="PANTHER" id="PTHR30473:SF1">
    <property type="entry name" value="PHOH-LIKE PROTEIN"/>
    <property type="match status" value="1"/>
</dbReference>
<evidence type="ECO:0000259" key="8">
    <source>
        <dbReference type="Pfam" id="PF02562"/>
    </source>
</evidence>
<comment type="subcellular location">
    <subcellularLocation>
        <location evidence="1">Cytoplasm</location>
    </subcellularLocation>
</comment>
<evidence type="ECO:0000256" key="4">
    <source>
        <dbReference type="ARBA" id="ARBA00022741"/>
    </source>
</evidence>
<comment type="similarity">
    <text evidence="2">Belongs to the PhoH family.</text>
</comment>
<protein>
    <recommendedName>
        <fullName evidence="6">PhoH-like protein</fullName>
    </recommendedName>
</protein>
<evidence type="ECO:0000313" key="9">
    <source>
        <dbReference type="EMBL" id="BFO70473.1"/>
    </source>
</evidence>
<dbReference type="PANTHER" id="PTHR30473">
    <property type="entry name" value="PROTEIN PHOH"/>
    <property type="match status" value="1"/>
</dbReference>
<dbReference type="InterPro" id="IPR003714">
    <property type="entry name" value="PhoH"/>
</dbReference>
<dbReference type="GO" id="GO:0005829">
    <property type="term" value="C:cytosol"/>
    <property type="evidence" value="ECO:0007669"/>
    <property type="project" value="TreeGrafter"/>
</dbReference>